<dbReference type="InterPro" id="IPR003282">
    <property type="entry name" value="T3SS_SctJ"/>
</dbReference>
<keyword evidence="10" id="KW-0812">Transmembrane</keyword>
<geneLocation type="plasmid" evidence="12">
    <name>plasmindB</name>
</geneLocation>
<keyword evidence="6 10" id="KW-0472">Membrane</keyword>
<evidence type="ECO:0000256" key="1">
    <source>
        <dbReference type="ARBA" id="ARBA00004459"/>
    </source>
</evidence>
<evidence type="ECO:0000256" key="10">
    <source>
        <dbReference type="RuleBase" id="RU364102"/>
    </source>
</evidence>
<evidence type="ECO:0000256" key="4">
    <source>
        <dbReference type="ARBA" id="ARBA00022729"/>
    </source>
</evidence>
<keyword evidence="9 10" id="KW-0449">Lipoprotein</keyword>
<evidence type="ECO:0000256" key="2">
    <source>
        <dbReference type="ARBA" id="ARBA00009509"/>
    </source>
</evidence>
<dbReference type="PRINTS" id="PR01338">
    <property type="entry name" value="TYPE3OMKPROT"/>
</dbReference>
<keyword evidence="10" id="KW-1133">Transmembrane helix</keyword>
<keyword evidence="3" id="KW-0813">Transport</keyword>
<evidence type="ECO:0000259" key="11">
    <source>
        <dbReference type="Pfam" id="PF01514"/>
    </source>
</evidence>
<dbReference type="InterPro" id="IPR045851">
    <property type="entry name" value="AMP-bd_C_sf"/>
</dbReference>
<dbReference type="PANTHER" id="PTHR30046">
    <property type="entry name" value="FLAGELLAR M-RING PROTEIN"/>
    <property type="match status" value="1"/>
</dbReference>
<dbReference type="Pfam" id="PF01514">
    <property type="entry name" value="YscJ_FliF"/>
    <property type="match status" value="1"/>
</dbReference>
<dbReference type="InterPro" id="IPR043427">
    <property type="entry name" value="YscJ/FliF"/>
</dbReference>
<dbReference type="PROSITE" id="PS51257">
    <property type="entry name" value="PROKAR_LIPOPROTEIN"/>
    <property type="match status" value="1"/>
</dbReference>
<evidence type="ECO:0000256" key="7">
    <source>
        <dbReference type="ARBA" id="ARBA00023139"/>
    </source>
</evidence>
<evidence type="ECO:0000256" key="8">
    <source>
        <dbReference type="ARBA" id="ARBA00023237"/>
    </source>
</evidence>
<dbReference type="EMBL" id="CP158294">
    <property type="protein sequence ID" value="XBV47525.1"/>
    <property type="molecule type" value="Genomic_DNA"/>
</dbReference>
<dbReference type="NCBIfam" id="TIGR02544">
    <property type="entry name" value="III_secr_YscJ"/>
    <property type="match status" value="1"/>
</dbReference>
<dbReference type="GO" id="GO:0009279">
    <property type="term" value="C:cell outer membrane"/>
    <property type="evidence" value="ECO:0007669"/>
    <property type="project" value="UniProtKB-SubCell"/>
</dbReference>
<dbReference type="AlphaFoldDB" id="A0AAU7U3F0"/>
<evidence type="ECO:0000256" key="9">
    <source>
        <dbReference type="ARBA" id="ARBA00023288"/>
    </source>
</evidence>
<reference evidence="12" key="1">
    <citation type="submission" date="2024-06" db="EMBL/GenBank/DDBJ databases">
        <title>Multiomics insights into the TNT degradation mechanism by Pantoea sp. BJ2 isolated from an ammunition destruction site.</title>
        <authorList>
            <person name="Luo J."/>
        </authorList>
    </citation>
    <scope>NUCLEOTIDE SEQUENCE</scope>
    <source>
        <strain evidence="12">BJ2</strain>
        <plasmid evidence="12">plasmindB</plasmid>
    </source>
</reference>
<organism evidence="12">
    <name type="scientific">Pantoea sp. BJ2</name>
    <dbReference type="NCBI Taxonomy" id="3141322"/>
    <lineage>
        <taxon>Bacteria</taxon>
        <taxon>Pseudomonadati</taxon>
        <taxon>Pseudomonadota</taxon>
        <taxon>Gammaproteobacteria</taxon>
        <taxon>Enterobacterales</taxon>
        <taxon>Erwiniaceae</taxon>
        <taxon>Pantoea</taxon>
    </lineage>
</organism>
<evidence type="ECO:0000313" key="12">
    <source>
        <dbReference type="EMBL" id="XBV47525.1"/>
    </source>
</evidence>
<comment type="subcellular location">
    <subcellularLocation>
        <location evidence="1">Cell outer membrane</location>
        <topology evidence="1">Lipid-anchor</topology>
    </subcellularLocation>
</comment>
<keyword evidence="5" id="KW-0653">Protein transport</keyword>
<evidence type="ECO:0000256" key="5">
    <source>
        <dbReference type="ARBA" id="ARBA00022927"/>
    </source>
</evidence>
<keyword evidence="12" id="KW-0614">Plasmid</keyword>
<accession>A0AAU7U3F0</accession>
<keyword evidence="8 10" id="KW-0998">Cell outer membrane</keyword>
<comment type="similarity">
    <text evidence="2 10">Belongs to the YscJ lipoprotein family.</text>
</comment>
<dbReference type="RefSeq" id="WP_350262566.1">
    <property type="nucleotide sequence ID" value="NZ_CP158294.1"/>
</dbReference>
<dbReference type="GO" id="GO:0009306">
    <property type="term" value="P:protein secretion"/>
    <property type="evidence" value="ECO:0007669"/>
    <property type="project" value="InterPro"/>
</dbReference>
<evidence type="ECO:0000256" key="3">
    <source>
        <dbReference type="ARBA" id="ARBA00022448"/>
    </source>
</evidence>
<keyword evidence="7 10" id="KW-0564">Palmitate</keyword>
<feature type="transmembrane region" description="Helical" evidence="10">
    <location>
        <begin position="211"/>
        <end position="230"/>
    </location>
</feature>
<dbReference type="PANTHER" id="PTHR30046:SF3">
    <property type="entry name" value="SECRETION SYSTEM APPARATUS LIPOPROTEIN SSAJ"/>
    <property type="match status" value="1"/>
</dbReference>
<feature type="domain" description="Flagellar M-ring N-terminal" evidence="11">
    <location>
        <begin position="21"/>
        <end position="187"/>
    </location>
</feature>
<keyword evidence="4 10" id="KW-0732">Signal</keyword>
<dbReference type="Gene3D" id="3.30.300.30">
    <property type="match status" value="1"/>
</dbReference>
<evidence type="ECO:0000256" key="6">
    <source>
        <dbReference type="ARBA" id="ARBA00023136"/>
    </source>
</evidence>
<dbReference type="Gene3D" id="3.30.70.1530">
    <property type="entry name" value="Hypothetical protein rpa1041"/>
    <property type="match status" value="1"/>
</dbReference>
<name>A0AAU7U3F0_9GAMM</name>
<gene>
    <name evidence="12" type="primary">sctJ</name>
    <name evidence="12" type="ORF">AAF463_24700</name>
</gene>
<proteinExistence type="inferred from homology"/>
<sequence length="246" mass="27052">MKLFSVITVILSLLLVGCKEESLLKDLNQTQANEVVALLEKNNIRTTKKDTGKTGYVISVEKTDFATAVDLMTTYGLPSRARVDVAEMFPSDSLISSPRAEVARIYSAIEQRLEQTLNLMDGVVASRVHVSYDMNNVDAQKGGHPVHISALIRVAAQQADGASLIADAKRILVNSFSHVDYEKISVVLARAPEQAFYARTEREHAGFNTEMFFLVIASSLLIVGLAFAGYRISRKKRSDSQEGSQI</sequence>
<dbReference type="InterPro" id="IPR006182">
    <property type="entry name" value="FliF_N_dom"/>
</dbReference>
<protein>
    <recommendedName>
        <fullName evidence="10">Lipoprotein</fullName>
    </recommendedName>
</protein>